<name>A0ABD1LTG4_9FABA</name>
<gene>
    <name evidence="1" type="ORF">Fmac_020245</name>
</gene>
<dbReference type="EMBL" id="JBGMDY010000007">
    <property type="protein sequence ID" value="KAL2326818.1"/>
    <property type="molecule type" value="Genomic_DNA"/>
</dbReference>
<keyword evidence="2" id="KW-1185">Reference proteome</keyword>
<dbReference type="AlphaFoldDB" id="A0ABD1LTG4"/>
<evidence type="ECO:0000313" key="2">
    <source>
        <dbReference type="Proteomes" id="UP001603857"/>
    </source>
</evidence>
<proteinExistence type="predicted"/>
<organism evidence="1 2">
    <name type="scientific">Flemingia macrophylla</name>
    <dbReference type="NCBI Taxonomy" id="520843"/>
    <lineage>
        <taxon>Eukaryota</taxon>
        <taxon>Viridiplantae</taxon>
        <taxon>Streptophyta</taxon>
        <taxon>Embryophyta</taxon>
        <taxon>Tracheophyta</taxon>
        <taxon>Spermatophyta</taxon>
        <taxon>Magnoliopsida</taxon>
        <taxon>eudicotyledons</taxon>
        <taxon>Gunneridae</taxon>
        <taxon>Pentapetalae</taxon>
        <taxon>rosids</taxon>
        <taxon>fabids</taxon>
        <taxon>Fabales</taxon>
        <taxon>Fabaceae</taxon>
        <taxon>Papilionoideae</taxon>
        <taxon>50 kb inversion clade</taxon>
        <taxon>NPAAA clade</taxon>
        <taxon>indigoferoid/millettioid clade</taxon>
        <taxon>Phaseoleae</taxon>
        <taxon>Flemingia</taxon>
    </lineage>
</organism>
<evidence type="ECO:0000313" key="1">
    <source>
        <dbReference type="EMBL" id="KAL2326818.1"/>
    </source>
</evidence>
<reference evidence="1 2" key="1">
    <citation type="submission" date="2024-08" db="EMBL/GenBank/DDBJ databases">
        <title>Insights into the chromosomal genome structure of Flemingia macrophylla.</title>
        <authorList>
            <person name="Ding Y."/>
            <person name="Zhao Y."/>
            <person name="Bi W."/>
            <person name="Wu M."/>
            <person name="Zhao G."/>
            <person name="Gong Y."/>
            <person name="Li W."/>
            <person name="Zhang P."/>
        </authorList>
    </citation>
    <scope>NUCLEOTIDE SEQUENCE [LARGE SCALE GENOMIC DNA]</scope>
    <source>
        <strain evidence="1">DYQJB</strain>
        <tissue evidence="1">Leaf</tissue>
    </source>
</reference>
<accession>A0ABD1LTG4</accession>
<comment type="caution">
    <text evidence="1">The sequence shown here is derived from an EMBL/GenBank/DDBJ whole genome shotgun (WGS) entry which is preliminary data.</text>
</comment>
<protein>
    <submittedName>
        <fullName evidence="1">Uncharacterized protein</fullName>
    </submittedName>
</protein>
<sequence>MGGQQHGCLLTAAIKVGPCGLPGSRIGNYGGQVILPLAHTIEHEEEASNPNRTLDLASALDVGTTGNRALNDYSEILAV</sequence>
<dbReference type="Proteomes" id="UP001603857">
    <property type="component" value="Unassembled WGS sequence"/>
</dbReference>